<organism evidence="1 2">
    <name type="scientific">Rhizophagus irregularis</name>
    <dbReference type="NCBI Taxonomy" id="588596"/>
    <lineage>
        <taxon>Eukaryota</taxon>
        <taxon>Fungi</taxon>
        <taxon>Fungi incertae sedis</taxon>
        <taxon>Mucoromycota</taxon>
        <taxon>Glomeromycotina</taxon>
        <taxon>Glomeromycetes</taxon>
        <taxon>Glomerales</taxon>
        <taxon>Glomeraceae</taxon>
        <taxon>Rhizophagus</taxon>
    </lineage>
</organism>
<feature type="non-terminal residue" evidence="1">
    <location>
        <position position="62"/>
    </location>
</feature>
<dbReference type="AlphaFoldDB" id="A0A2N1NLA8"/>
<dbReference type="EMBL" id="LLXL01000291">
    <property type="protein sequence ID" value="PKK74640.1"/>
    <property type="molecule type" value="Genomic_DNA"/>
</dbReference>
<protein>
    <submittedName>
        <fullName evidence="1">Uncharacterized protein</fullName>
    </submittedName>
</protein>
<sequence length="62" mass="7700">MEKFGRLIWKNSDINNFDEICENWYEYSGNRFKYKKETYNHLIILSLNPYKKTINELFQDSR</sequence>
<evidence type="ECO:0000313" key="1">
    <source>
        <dbReference type="EMBL" id="PKK74640.1"/>
    </source>
</evidence>
<reference evidence="1 2" key="1">
    <citation type="submission" date="2016-04" db="EMBL/GenBank/DDBJ databases">
        <title>Genome analyses suggest a sexual origin of heterokaryosis in a supposedly ancient asexual fungus.</title>
        <authorList>
            <person name="Ropars J."/>
            <person name="Sedzielewska K."/>
            <person name="Noel J."/>
            <person name="Charron P."/>
            <person name="Farinelli L."/>
            <person name="Marton T."/>
            <person name="Kruger M."/>
            <person name="Pelin A."/>
            <person name="Brachmann A."/>
            <person name="Corradi N."/>
        </authorList>
    </citation>
    <scope>NUCLEOTIDE SEQUENCE [LARGE SCALE GENOMIC DNA]</scope>
    <source>
        <strain evidence="1 2">C2</strain>
    </source>
</reference>
<name>A0A2N1NLA8_9GLOM</name>
<dbReference type="Proteomes" id="UP000233469">
    <property type="component" value="Unassembled WGS sequence"/>
</dbReference>
<gene>
    <name evidence="1" type="ORF">RhiirC2_738420</name>
</gene>
<accession>A0A2N1NLA8</accession>
<comment type="caution">
    <text evidence="1">The sequence shown here is derived from an EMBL/GenBank/DDBJ whole genome shotgun (WGS) entry which is preliminary data.</text>
</comment>
<proteinExistence type="predicted"/>
<reference evidence="1 2" key="2">
    <citation type="submission" date="2017-10" db="EMBL/GenBank/DDBJ databases">
        <title>Extensive intraspecific genome diversity in a model arbuscular mycorrhizal fungus.</title>
        <authorList>
            <person name="Chen E.C.H."/>
            <person name="Morin E."/>
            <person name="Baudet D."/>
            <person name="Noel J."/>
            <person name="Ndikumana S."/>
            <person name="Charron P."/>
            <person name="St-Onge C."/>
            <person name="Giorgi J."/>
            <person name="Grigoriev I.V."/>
            <person name="Roux C."/>
            <person name="Martin F.M."/>
            <person name="Corradi N."/>
        </authorList>
    </citation>
    <scope>NUCLEOTIDE SEQUENCE [LARGE SCALE GENOMIC DNA]</scope>
    <source>
        <strain evidence="1 2">C2</strain>
    </source>
</reference>
<evidence type="ECO:0000313" key="2">
    <source>
        <dbReference type="Proteomes" id="UP000233469"/>
    </source>
</evidence>